<evidence type="ECO:0000313" key="2">
    <source>
        <dbReference type="Proteomes" id="UP001081071"/>
    </source>
</evidence>
<dbReference type="Gene3D" id="2.60.120.620">
    <property type="entry name" value="q2cbj1_9rhob like domain"/>
    <property type="match status" value="1"/>
</dbReference>
<dbReference type="SUPFAM" id="SSF51197">
    <property type="entry name" value="Clavaminate synthase-like"/>
    <property type="match status" value="1"/>
</dbReference>
<sequence length="390" mass="42569">MTTYTSTTWTGRLGKDDCDIDLFRESVSEQVDLANYPHATSVRENVLIYDARSVEGLDAPTREAIQNELAQALLTGPGIVVFEGAFTEAHGMGEATDYFMDTIAGQHAAGMNSGDHFAKPGTNDRVWSALQKLAVDRPEVFSTYYSNDVLALVSQAWLGPMYQVTSSINVVNPGGRAQNPHRDYHLGFMSVDTAAEFPAHVHRLSPALTLQGAVAHCDMPIESGPTMYLPFSQRYEPGYIAFNLPEFREYFAQNYIQLPLRVGDAVFFNPALFHAAGHNTSTGIRRIANLLQVSSAFGRAIDTVDRKAIVEAIYPSLLRMASSSSAAFVGNVIAASAEGYAFPTNLDRDRPTTGLAGETQAELLARAVDAAMPAPELTTLLEAQERRRRI</sequence>
<accession>A0ABT4MK90</accession>
<dbReference type="InterPro" id="IPR008775">
    <property type="entry name" value="Phytyl_CoA_dOase-like"/>
</dbReference>
<organism evidence="1 2">
    <name type="scientific">Rhodococcus ruber</name>
    <dbReference type="NCBI Taxonomy" id="1830"/>
    <lineage>
        <taxon>Bacteria</taxon>
        <taxon>Bacillati</taxon>
        <taxon>Actinomycetota</taxon>
        <taxon>Actinomycetes</taxon>
        <taxon>Mycobacteriales</taxon>
        <taxon>Nocardiaceae</taxon>
        <taxon>Rhodococcus</taxon>
    </lineage>
</organism>
<dbReference type="Pfam" id="PF05721">
    <property type="entry name" value="PhyH"/>
    <property type="match status" value="1"/>
</dbReference>
<comment type="caution">
    <text evidence="1">The sequence shown here is derived from an EMBL/GenBank/DDBJ whole genome shotgun (WGS) entry which is preliminary data.</text>
</comment>
<dbReference type="PANTHER" id="PTHR21308:SF8">
    <property type="entry name" value="PHYTANOYL-COA DIOXYGENASE FAMILY PROTEIN (AFU_ORTHOLOGUE AFUA_2G09620)"/>
    <property type="match status" value="1"/>
</dbReference>
<dbReference type="Proteomes" id="UP001081071">
    <property type="component" value="Unassembled WGS sequence"/>
</dbReference>
<name>A0ABT4MK90_9NOCA</name>
<dbReference type="EMBL" id="JAPWIJ010000010">
    <property type="protein sequence ID" value="MCZ4521104.1"/>
    <property type="molecule type" value="Genomic_DNA"/>
</dbReference>
<reference evidence="1" key="1">
    <citation type="submission" date="2022-12" db="EMBL/GenBank/DDBJ databases">
        <authorList>
            <person name="Krivoruchko A.V."/>
            <person name="Elkin A."/>
        </authorList>
    </citation>
    <scope>NUCLEOTIDE SEQUENCE</scope>
    <source>
        <strain evidence="1">IEGM 1391</strain>
    </source>
</reference>
<gene>
    <name evidence="1" type="ORF">O4220_21545</name>
</gene>
<dbReference type="GO" id="GO:0051213">
    <property type="term" value="F:dioxygenase activity"/>
    <property type="evidence" value="ECO:0007669"/>
    <property type="project" value="UniProtKB-KW"/>
</dbReference>
<dbReference type="InterPro" id="IPR047128">
    <property type="entry name" value="PhyH"/>
</dbReference>
<protein>
    <submittedName>
        <fullName evidence="1">Phytanoyl-CoA dioxygenase family protein</fullName>
    </submittedName>
</protein>
<keyword evidence="1" id="KW-0223">Dioxygenase</keyword>
<proteinExistence type="predicted"/>
<dbReference type="RefSeq" id="WP_269607530.1">
    <property type="nucleotide sequence ID" value="NZ_JAPWIJ010000010.1"/>
</dbReference>
<evidence type="ECO:0000313" key="1">
    <source>
        <dbReference type="EMBL" id="MCZ4521104.1"/>
    </source>
</evidence>
<keyword evidence="2" id="KW-1185">Reference proteome</keyword>
<keyword evidence="1" id="KW-0560">Oxidoreductase</keyword>
<dbReference type="PANTHER" id="PTHR21308">
    <property type="entry name" value="PHYTANOYL-COA ALPHA-HYDROXYLASE"/>
    <property type="match status" value="1"/>
</dbReference>